<dbReference type="GO" id="GO:0043138">
    <property type="term" value="F:3'-5' DNA helicase activity"/>
    <property type="evidence" value="ECO:0007669"/>
    <property type="project" value="UniProtKB-EC"/>
</dbReference>
<keyword evidence="6" id="KW-0347">Helicase</keyword>
<evidence type="ECO:0000256" key="1">
    <source>
        <dbReference type="ARBA" id="ARBA00005446"/>
    </source>
</evidence>
<keyword evidence="6" id="KW-0378">Hydrolase</keyword>
<evidence type="ECO:0000256" key="5">
    <source>
        <dbReference type="ARBA" id="ARBA00034808"/>
    </source>
</evidence>
<keyword evidence="3" id="KW-0413">Isomerase</keyword>
<dbReference type="GO" id="GO:0000724">
    <property type="term" value="P:double-strand break repair via homologous recombination"/>
    <property type="evidence" value="ECO:0007669"/>
    <property type="project" value="TreeGrafter"/>
</dbReference>
<comment type="catalytic activity">
    <reaction evidence="4">
        <text>Couples ATP hydrolysis with the unwinding of duplex DNA by translocating in the 3'-5' direction.</text>
        <dbReference type="EC" id="5.6.2.4"/>
    </reaction>
</comment>
<sequence length="178" mass="20466">MEDPLLPLSEMNISACSLTMDGSFFNIVSRGDSFRPSFSKLGELTAIFPRIPHLALTATATAKCIEQLCEILQLRDVKLVTSNPDRPNIYYEIRTRLPNVKKYDKYDDLIKPLCTELKSLKSAFPVTICMDSLESLAYCYQFTEEFLDEDAYDPVEQVPENRIFAMFYKDYTTYYNGT</sequence>
<dbReference type="GO" id="GO:0005694">
    <property type="term" value="C:chromosome"/>
    <property type="evidence" value="ECO:0007669"/>
    <property type="project" value="TreeGrafter"/>
</dbReference>
<accession>K1PIV6</accession>
<protein>
    <recommendedName>
        <fullName evidence="5">DNA 3'-5' helicase</fullName>
        <ecNumber evidence="5">5.6.2.4</ecNumber>
    </recommendedName>
</protein>
<dbReference type="HOGENOM" id="CLU_1512068_0_0_1"/>
<dbReference type="GO" id="GO:0005737">
    <property type="term" value="C:cytoplasm"/>
    <property type="evidence" value="ECO:0007669"/>
    <property type="project" value="TreeGrafter"/>
</dbReference>
<dbReference type="EC" id="5.6.2.4" evidence="5"/>
<keyword evidence="6" id="KW-0547">Nucleotide-binding</keyword>
<organism evidence="6">
    <name type="scientific">Magallana gigas</name>
    <name type="common">Pacific oyster</name>
    <name type="synonym">Crassostrea gigas</name>
    <dbReference type="NCBI Taxonomy" id="29159"/>
    <lineage>
        <taxon>Eukaryota</taxon>
        <taxon>Metazoa</taxon>
        <taxon>Spiralia</taxon>
        <taxon>Lophotrochozoa</taxon>
        <taxon>Mollusca</taxon>
        <taxon>Bivalvia</taxon>
        <taxon>Autobranchia</taxon>
        <taxon>Pteriomorphia</taxon>
        <taxon>Ostreida</taxon>
        <taxon>Ostreoidea</taxon>
        <taxon>Ostreidae</taxon>
        <taxon>Magallana</taxon>
    </lineage>
</organism>
<dbReference type="PANTHER" id="PTHR13710:SF105">
    <property type="entry name" value="ATP-DEPENDENT DNA HELICASE Q1"/>
    <property type="match status" value="1"/>
</dbReference>
<evidence type="ECO:0000256" key="3">
    <source>
        <dbReference type="ARBA" id="ARBA00023235"/>
    </source>
</evidence>
<dbReference type="GO" id="GO:0003677">
    <property type="term" value="F:DNA binding"/>
    <property type="evidence" value="ECO:0007669"/>
    <property type="project" value="UniProtKB-KW"/>
</dbReference>
<dbReference type="Gene3D" id="3.40.50.300">
    <property type="entry name" value="P-loop containing nucleotide triphosphate hydrolases"/>
    <property type="match status" value="1"/>
</dbReference>
<evidence type="ECO:0000256" key="2">
    <source>
        <dbReference type="ARBA" id="ARBA00023125"/>
    </source>
</evidence>
<dbReference type="GO" id="GO:0009378">
    <property type="term" value="F:four-way junction helicase activity"/>
    <property type="evidence" value="ECO:0007669"/>
    <property type="project" value="TreeGrafter"/>
</dbReference>
<evidence type="ECO:0000256" key="4">
    <source>
        <dbReference type="ARBA" id="ARBA00034617"/>
    </source>
</evidence>
<evidence type="ECO:0000313" key="6">
    <source>
        <dbReference type="EMBL" id="EKC21508.1"/>
    </source>
</evidence>
<gene>
    <name evidence="6" type="ORF">CGI_10003789</name>
</gene>
<dbReference type="InterPro" id="IPR027417">
    <property type="entry name" value="P-loop_NTPase"/>
</dbReference>
<name>K1PIV6_MAGGI</name>
<dbReference type="EMBL" id="JH815722">
    <property type="protein sequence ID" value="EKC21508.1"/>
    <property type="molecule type" value="Genomic_DNA"/>
</dbReference>
<comment type="similarity">
    <text evidence="1">Belongs to the helicase family. RecQ subfamily.</text>
</comment>
<dbReference type="AlphaFoldDB" id="K1PIV6"/>
<reference evidence="6" key="1">
    <citation type="journal article" date="2012" name="Nature">
        <title>The oyster genome reveals stress adaptation and complexity of shell formation.</title>
        <authorList>
            <person name="Zhang G."/>
            <person name="Fang X."/>
            <person name="Guo X."/>
            <person name="Li L."/>
            <person name="Luo R."/>
            <person name="Xu F."/>
            <person name="Yang P."/>
            <person name="Zhang L."/>
            <person name="Wang X."/>
            <person name="Qi H."/>
            <person name="Xiong Z."/>
            <person name="Que H."/>
            <person name="Xie Y."/>
            <person name="Holland P.W."/>
            <person name="Paps J."/>
            <person name="Zhu Y."/>
            <person name="Wu F."/>
            <person name="Chen Y."/>
            <person name="Wang J."/>
            <person name="Peng C."/>
            <person name="Meng J."/>
            <person name="Yang L."/>
            <person name="Liu J."/>
            <person name="Wen B."/>
            <person name="Zhang N."/>
            <person name="Huang Z."/>
            <person name="Zhu Q."/>
            <person name="Feng Y."/>
            <person name="Mount A."/>
            <person name="Hedgecock D."/>
            <person name="Xu Z."/>
            <person name="Liu Y."/>
            <person name="Domazet-Loso T."/>
            <person name="Du Y."/>
            <person name="Sun X."/>
            <person name="Zhang S."/>
            <person name="Liu B."/>
            <person name="Cheng P."/>
            <person name="Jiang X."/>
            <person name="Li J."/>
            <person name="Fan D."/>
            <person name="Wang W."/>
            <person name="Fu W."/>
            <person name="Wang T."/>
            <person name="Wang B."/>
            <person name="Zhang J."/>
            <person name="Peng Z."/>
            <person name="Li Y."/>
            <person name="Li N."/>
            <person name="Wang J."/>
            <person name="Chen M."/>
            <person name="He Y."/>
            <person name="Tan F."/>
            <person name="Song X."/>
            <person name="Zheng Q."/>
            <person name="Huang R."/>
            <person name="Yang H."/>
            <person name="Du X."/>
            <person name="Chen L."/>
            <person name="Yang M."/>
            <person name="Gaffney P.M."/>
            <person name="Wang S."/>
            <person name="Luo L."/>
            <person name="She Z."/>
            <person name="Ming Y."/>
            <person name="Huang W."/>
            <person name="Zhang S."/>
            <person name="Huang B."/>
            <person name="Zhang Y."/>
            <person name="Qu T."/>
            <person name="Ni P."/>
            <person name="Miao G."/>
            <person name="Wang J."/>
            <person name="Wang Q."/>
            <person name="Steinberg C.E."/>
            <person name="Wang H."/>
            <person name="Li N."/>
            <person name="Qian L."/>
            <person name="Zhang G."/>
            <person name="Li Y."/>
            <person name="Yang H."/>
            <person name="Liu X."/>
            <person name="Wang J."/>
            <person name="Yin Y."/>
            <person name="Wang J."/>
        </authorList>
    </citation>
    <scope>NUCLEOTIDE SEQUENCE [LARGE SCALE GENOMIC DNA]</scope>
    <source>
        <strain evidence="6">05x7-T-G4-1.051#20</strain>
    </source>
</reference>
<proteinExistence type="inferred from homology"/>
<dbReference type="PANTHER" id="PTHR13710">
    <property type="entry name" value="DNA HELICASE RECQ FAMILY MEMBER"/>
    <property type="match status" value="1"/>
</dbReference>
<keyword evidence="2" id="KW-0238">DNA-binding</keyword>
<dbReference type="InParanoid" id="K1PIV6"/>
<keyword evidence="6" id="KW-0067">ATP-binding</keyword>